<dbReference type="Proteomes" id="UP001497516">
    <property type="component" value="Chromosome 5"/>
</dbReference>
<proteinExistence type="predicted"/>
<sequence length="78" mass="8831">MSDVNEFRDRQAVVRWVLEHSHGMCLSGFSLFPSPANQLCYGTNIRLPLRFVPPGLGYVGIWRIAEEAVMDQTGAQFF</sequence>
<dbReference type="EMBL" id="OZ034818">
    <property type="protein sequence ID" value="CAL1389235.1"/>
    <property type="molecule type" value="Genomic_DNA"/>
</dbReference>
<keyword evidence="2" id="KW-1185">Reference proteome</keyword>
<organism evidence="1 2">
    <name type="scientific">Linum trigynum</name>
    <dbReference type="NCBI Taxonomy" id="586398"/>
    <lineage>
        <taxon>Eukaryota</taxon>
        <taxon>Viridiplantae</taxon>
        <taxon>Streptophyta</taxon>
        <taxon>Embryophyta</taxon>
        <taxon>Tracheophyta</taxon>
        <taxon>Spermatophyta</taxon>
        <taxon>Magnoliopsida</taxon>
        <taxon>eudicotyledons</taxon>
        <taxon>Gunneridae</taxon>
        <taxon>Pentapetalae</taxon>
        <taxon>rosids</taxon>
        <taxon>fabids</taxon>
        <taxon>Malpighiales</taxon>
        <taxon>Linaceae</taxon>
        <taxon>Linum</taxon>
    </lineage>
</organism>
<gene>
    <name evidence="1" type="ORF">LTRI10_LOCUS30108</name>
</gene>
<dbReference type="AlphaFoldDB" id="A0AAV2ETD5"/>
<evidence type="ECO:0000313" key="2">
    <source>
        <dbReference type="Proteomes" id="UP001497516"/>
    </source>
</evidence>
<name>A0AAV2ETD5_9ROSI</name>
<accession>A0AAV2ETD5</accession>
<reference evidence="1 2" key="1">
    <citation type="submission" date="2024-04" db="EMBL/GenBank/DDBJ databases">
        <authorList>
            <person name="Fracassetti M."/>
        </authorList>
    </citation>
    <scope>NUCLEOTIDE SEQUENCE [LARGE SCALE GENOMIC DNA]</scope>
</reference>
<evidence type="ECO:0000313" key="1">
    <source>
        <dbReference type="EMBL" id="CAL1389235.1"/>
    </source>
</evidence>
<protein>
    <submittedName>
        <fullName evidence="1">Uncharacterized protein</fullName>
    </submittedName>
</protein>